<evidence type="ECO:0000256" key="4">
    <source>
        <dbReference type="ARBA" id="ARBA00022692"/>
    </source>
</evidence>
<evidence type="ECO:0000256" key="10">
    <source>
        <dbReference type="SAM" id="Phobius"/>
    </source>
</evidence>
<dbReference type="PROSITE" id="PS50893">
    <property type="entry name" value="ABC_TRANSPORTER_2"/>
    <property type="match status" value="1"/>
</dbReference>
<feature type="compositionally biased region" description="Acidic residues" evidence="9">
    <location>
        <begin position="27"/>
        <end position="36"/>
    </location>
</feature>
<dbReference type="VEuPathDB" id="AmoebaDB:FDP41_003284"/>
<dbReference type="InterPro" id="IPR013525">
    <property type="entry name" value="ABC2_TM"/>
</dbReference>
<feature type="transmembrane region" description="Helical" evidence="10">
    <location>
        <begin position="147"/>
        <end position="168"/>
    </location>
</feature>
<dbReference type="GO" id="GO:0016887">
    <property type="term" value="F:ATP hydrolysis activity"/>
    <property type="evidence" value="ECO:0007669"/>
    <property type="project" value="InterPro"/>
</dbReference>
<feature type="region of interest" description="Disordered" evidence="9">
    <location>
        <begin position="909"/>
        <end position="940"/>
    </location>
</feature>
<dbReference type="FunFam" id="3.40.50.300:FF:000335">
    <property type="entry name" value="ATP binding cassette subfamily A member 5"/>
    <property type="match status" value="1"/>
</dbReference>
<feature type="transmembrane region" description="Helical" evidence="10">
    <location>
        <begin position="368"/>
        <end position="387"/>
    </location>
</feature>
<dbReference type="VEuPathDB" id="AmoebaDB:NfTy_060250"/>
<dbReference type="PANTHER" id="PTHR19229:SF265">
    <property type="match status" value="1"/>
</dbReference>
<gene>
    <name evidence="12" type="ORF">FDP41_003284</name>
</gene>
<dbReference type="VEuPathDB" id="AmoebaDB:NF0039800"/>
<evidence type="ECO:0000256" key="8">
    <source>
        <dbReference type="ARBA" id="ARBA00023136"/>
    </source>
</evidence>
<evidence type="ECO:0000313" key="13">
    <source>
        <dbReference type="Proteomes" id="UP000444721"/>
    </source>
</evidence>
<name>A0A6A5BTA3_NAEFO</name>
<keyword evidence="4 10" id="KW-0812">Transmembrane</keyword>
<comment type="caution">
    <text evidence="12">The sequence shown here is derived from an EMBL/GenBank/DDBJ whole genome shotgun (WGS) entry which is preliminary data.</text>
</comment>
<dbReference type="InterPro" id="IPR026082">
    <property type="entry name" value="ABCA"/>
</dbReference>
<feature type="compositionally biased region" description="Low complexity" evidence="9">
    <location>
        <begin position="916"/>
        <end position="940"/>
    </location>
</feature>
<proteinExistence type="inferred from homology"/>
<dbReference type="InterPro" id="IPR003439">
    <property type="entry name" value="ABC_transporter-like_ATP-bd"/>
</dbReference>
<dbReference type="Pfam" id="PF12698">
    <property type="entry name" value="ABC2_membrane_3"/>
    <property type="match status" value="1"/>
</dbReference>
<evidence type="ECO:0000259" key="11">
    <source>
        <dbReference type="PROSITE" id="PS50893"/>
    </source>
</evidence>
<dbReference type="SUPFAM" id="SSF52540">
    <property type="entry name" value="P-loop containing nucleoside triphosphate hydrolases"/>
    <property type="match status" value="1"/>
</dbReference>
<protein>
    <recommendedName>
        <fullName evidence="11">ABC transporter domain-containing protein</fullName>
    </recommendedName>
</protein>
<feature type="transmembrane region" description="Helical" evidence="10">
    <location>
        <begin position="482"/>
        <end position="499"/>
    </location>
</feature>
<sequence length="1009" mass="116242">MTKPKRRNQPSTAFDPSSSSSSSLLGDDGEHDQQEDDDRRRLVSHHDDHDDDDEYYHSQQQTHQPIMMMMMEELHHHSDENTVSLNVLPQEEHFATLPPMRNENNHHSQQHTEQHWNVATLKSKIIQPLIGLLYKKIMLLRRDLRNFVMVIGFPLLFIGLVTMTHISYASLFNNSINPYQVGTNEYYQWFLDNTPIISLSHMNAPTRNSNNVKPFSTQRNSESNNDYKIALLFRGMNISSTYGAEVSQNIQMRLSYSMSFYVDIEVFTSREEMNAKIANDTSFVGGYEFEKLDFDNALFNVTVLYNNDYKETLPQLTQLIEQTIIDILYYGNVNTNNNPRVQSLFPNIGIQHITFGNQITYLFLENSIFYLIMPLILLMPHFVTGVVSEEEKETKIQLLLSSVSKKLYWMSHFIFDFSLFSIIAAAQTLSMTFIAAAPAFVDNSIFAVLAVYTSYTFYFITFSYIFSFIFSKVEDAQKWTSFIISACILFIFLVFRYLFKFEMNTLLKFALCLVLPSWNFFYALSILGLAVDRGEPVSLLEMLQFRGNSGELMGVLLFMWIQIFSHVFLMLFLEYLDYLRKKPNSWLSRMLPFNFARKLFKIESTPQKTTLTLNENEFEMQNQDTLENPAGLLIGSSHQSIDVEEEAYEDPSNYVLQFHNVHKWYGDYHVLRGVNFGVKRGEVLGLLGKNGASKTTLLKTICSITGIGNGQITINGSNVFEQFGSPTNLGVCPQNNRLYENLTVAEHVQIYHFIRGNYSNQNVRQTLERFKFAPDDYGKAVKELSGGMKRKLSVALALIGEPPVILLDEPTSSMDVFTRRHLWSLIHEIRANHSIILTSHSMDEMEELSDRIGIMVEGSLAAIGTKTFLKERFGKFYRVVITSESDQEQDLTNIEKTILESFKEESSNSITRVSVNTNNGSRSNDNNNTDESQQQQQQQQHLVKLLNRVGRTLFFEIDNSVPVYEVFEKIGQFALTLHFDYSISQSTLEQVFLNFSNNNHHQHDNSQKR</sequence>
<feature type="domain" description="ABC transporter" evidence="11">
    <location>
        <begin position="656"/>
        <end position="882"/>
    </location>
</feature>
<organism evidence="12 13">
    <name type="scientific">Naegleria fowleri</name>
    <name type="common">Brain eating amoeba</name>
    <dbReference type="NCBI Taxonomy" id="5763"/>
    <lineage>
        <taxon>Eukaryota</taxon>
        <taxon>Discoba</taxon>
        <taxon>Heterolobosea</taxon>
        <taxon>Tetramitia</taxon>
        <taxon>Eutetramitia</taxon>
        <taxon>Vahlkampfiidae</taxon>
        <taxon>Naegleria</taxon>
    </lineage>
</organism>
<dbReference type="Gene3D" id="3.40.50.300">
    <property type="entry name" value="P-loop containing nucleotide triphosphate hydrolases"/>
    <property type="match status" value="1"/>
</dbReference>
<keyword evidence="13" id="KW-1185">Reference proteome</keyword>
<dbReference type="GO" id="GO:0005524">
    <property type="term" value="F:ATP binding"/>
    <property type="evidence" value="ECO:0007669"/>
    <property type="project" value="UniProtKB-KW"/>
</dbReference>
<dbReference type="OrthoDB" id="10255969at2759"/>
<dbReference type="OMA" id="VCPQNNR"/>
<feature type="compositionally biased region" description="Basic and acidic residues" evidence="9">
    <location>
        <begin position="37"/>
        <end position="48"/>
    </location>
</feature>
<comment type="subcellular location">
    <subcellularLocation>
        <location evidence="1">Membrane</location>
        <topology evidence="1">Multi-pass membrane protein</topology>
    </subcellularLocation>
</comment>
<dbReference type="Proteomes" id="UP000444721">
    <property type="component" value="Unassembled WGS sequence"/>
</dbReference>
<dbReference type="InterPro" id="IPR017871">
    <property type="entry name" value="ABC_transporter-like_CS"/>
</dbReference>
<evidence type="ECO:0000256" key="5">
    <source>
        <dbReference type="ARBA" id="ARBA00022741"/>
    </source>
</evidence>
<feature type="region of interest" description="Disordered" evidence="9">
    <location>
        <begin position="1"/>
        <end position="61"/>
    </location>
</feature>
<feature type="transmembrane region" description="Helical" evidence="10">
    <location>
        <begin position="446"/>
        <end position="470"/>
    </location>
</feature>
<dbReference type="GO" id="GO:0140359">
    <property type="term" value="F:ABC-type transporter activity"/>
    <property type="evidence" value="ECO:0007669"/>
    <property type="project" value="InterPro"/>
</dbReference>
<dbReference type="EMBL" id="VFQX01000033">
    <property type="protein sequence ID" value="KAF0977962.1"/>
    <property type="molecule type" value="Genomic_DNA"/>
</dbReference>
<evidence type="ECO:0000256" key="9">
    <source>
        <dbReference type="SAM" id="MobiDB-lite"/>
    </source>
</evidence>
<feature type="transmembrane region" description="Helical" evidence="10">
    <location>
        <begin position="407"/>
        <end position="426"/>
    </location>
</feature>
<dbReference type="AlphaFoldDB" id="A0A6A5BTA3"/>
<evidence type="ECO:0000256" key="3">
    <source>
        <dbReference type="ARBA" id="ARBA00022448"/>
    </source>
</evidence>
<keyword evidence="3" id="KW-0813">Transport</keyword>
<dbReference type="RefSeq" id="XP_044562675.1">
    <property type="nucleotide sequence ID" value="XM_044706571.1"/>
</dbReference>
<dbReference type="InterPro" id="IPR027417">
    <property type="entry name" value="P-loop_NTPase"/>
</dbReference>
<evidence type="ECO:0000256" key="2">
    <source>
        <dbReference type="ARBA" id="ARBA00008869"/>
    </source>
</evidence>
<dbReference type="InterPro" id="IPR003593">
    <property type="entry name" value="AAA+_ATPase"/>
</dbReference>
<dbReference type="CDD" id="cd03263">
    <property type="entry name" value="ABC_subfamily_A"/>
    <property type="match status" value="1"/>
</dbReference>
<dbReference type="PANTHER" id="PTHR19229">
    <property type="entry name" value="ATP-BINDING CASSETTE TRANSPORTER SUBFAMILY A ABCA"/>
    <property type="match status" value="1"/>
</dbReference>
<evidence type="ECO:0000256" key="1">
    <source>
        <dbReference type="ARBA" id="ARBA00004141"/>
    </source>
</evidence>
<feature type="transmembrane region" description="Helical" evidence="10">
    <location>
        <begin position="552"/>
        <end position="573"/>
    </location>
</feature>
<accession>A0A6A5BTA3</accession>
<evidence type="ECO:0000313" key="12">
    <source>
        <dbReference type="EMBL" id="KAF0977962.1"/>
    </source>
</evidence>
<dbReference type="PROSITE" id="PS00211">
    <property type="entry name" value="ABC_TRANSPORTER_1"/>
    <property type="match status" value="1"/>
</dbReference>
<reference evidence="12 13" key="1">
    <citation type="journal article" date="2019" name="Sci. Rep.">
        <title>Nanopore sequencing improves the draft genome of the human pathogenic amoeba Naegleria fowleri.</title>
        <authorList>
            <person name="Liechti N."/>
            <person name="Schurch N."/>
            <person name="Bruggmann R."/>
            <person name="Wittwer M."/>
        </authorList>
    </citation>
    <scope>NUCLEOTIDE SEQUENCE [LARGE SCALE GENOMIC DNA]</scope>
    <source>
        <strain evidence="12 13">ATCC 30894</strain>
    </source>
</reference>
<keyword evidence="6" id="KW-0067">ATP-binding</keyword>
<dbReference type="SMART" id="SM00382">
    <property type="entry name" value="AAA"/>
    <property type="match status" value="1"/>
</dbReference>
<feature type="transmembrane region" description="Helical" evidence="10">
    <location>
        <begin position="505"/>
        <end position="531"/>
    </location>
</feature>
<comment type="similarity">
    <text evidence="2">Belongs to the ABC transporter superfamily. ABCA family.</text>
</comment>
<keyword evidence="8 10" id="KW-0472">Membrane</keyword>
<keyword evidence="5" id="KW-0547">Nucleotide-binding</keyword>
<keyword evidence="7 10" id="KW-1133">Transmembrane helix</keyword>
<dbReference type="GeneID" id="68110502"/>
<evidence type="ECO:0000256" key="6">
    <source>
        <dbReference type="ARBA" id="ARBA00022840"/>
    </source>
</evidence>
<evidence type="ECO:0000256" key="7">
    <source>
        <dbReference type="ARBA" id="ARBA00022989"/>
    </source>
</evidence>
<dbReference type="Pfam" id="PF00005">
    <property type="entry name" value="ABC_tran"/>
    <property type="match status" value="1"/>
</dbReference>
<dbReference type="GO" id="GO:0016020">
    <property type="term" value="C:membrane"/>
    <property type="evidence" value="ECO:0007669"/>
    <property type="project" value="UniProtKB-SubCell"/>
</dbReference>